<accession>A0A108U8E9</accession>
<evidence type="ECO:0000259" key="4">
    <source>
        <dbReference type="PROSITE" id="PS50893"/>
    </source>
</evidence>
<evidence type="ECO:0000256" key="2">
    <source>
        <dbReference type="ARBA" id="ARBA00022741"/>
    </source>
</evidence>
<dbReference type="GO" id="GO:0005524">
    <property type="term" value="F:ATP binding"/>
    <property type="evidence" value="ECO:0007669"/>
    <property type="project" value="UniProtKB-KW"/>
</dbReference>
<evidence type="ECO:0000256" key="3">
    <source>
        <dbReference type="ARBA" id="ARBA00022840"/>
    </source>
</evidence>
<keyword evidence="3 5" id="KW-0067">ATP-binding</keyword>
<dbReference type="InterPro" id="IPR017871">
    <property type="entry name" value="ABC_transporter-like_CS"/>
</dbReference>
<dbReference type="PROSITE" id="PS00211">
    <property type="entry name" value="ABC_TRANSPORTER_1"/>
    <property type="match status" value="1"/>
</dbReference>
<dbReference type="OrthoDB" id="5292475at2"/>
<dbReference type="SUPFAM" id="SSF52540">
    <property type="entry name" value="P-loop containing nucleoside triphosphate hydrolases"/>
    <property type="match status" value="1"/>
</dbReference>
<dbReference type="GO" id="GO:0016887">
    <property type="term" value="F:ATP hydrolysis activity"/>
    <property type="evidence" value="ECO:0007669"/>
    <property type="project" value="InterPro"/>
</dbReference>
<dbReference type="Proteomes" id="UP000023435">
    <property type="component" value="Unassembled WGS sequence"/>
</dbReference>
<reference evidence="5 6" key="1">
    <citation type="journal article" date="2014" name="Genome Announc.">
        <title>Draft Genome Sequence of Lysobacter capsici AZ78, a Bacterium Antagonistic to Plant-Pathogenic Oomycetes.</title>
        <authorList>
            <person name="Puopolo G."/>
            <person name="Sonego P."/>
            <person name="Engelen K."/>
            <person name="Pertot I."/>
        </authorList>
    </citation>
    <scope>NUCLEOTIDE SEQUENCE [LARGE SCALE GENOMIC DNA]</scope>
    <source>
        <strain evidence="5 6">AZ78</strain>
    </source>
</reference>
<dbReference type="PROSITE" id="PS50893">
    <property type="entry name" value="ABC_TRANSPORTER_2"/>
    <property type="match status" value="1"/>
</dbReference>
<dbReference type="PANTHER" id="PTHR42939">
    <property type="entry name" value="ABC TRANSPORTER ATP-BINDING PROTEIN ALBC-RELATED"/>
    <property type="match status" value="1"/>
</dbReference>
<comment type="caution">
    <text evidence="5">The sequence shown here is derived from an EMBL/GenBank/DDBJ whole genome shotgun (WGS) entry which is preliminary data.</text>
</comment>
<evidence type="ECO:0000256" key="1">
    <source>
        <dbReference type="ARBA" id="ARBA00022448"/>
    </source>
</evidence>
<dbReference type="InterPro" id="IPR027417">
    <property type="entry name" value="P-loop_NTPase"/>
</dbReference>
<keyword evidence="6" id="KW-1185">Reference proteome</keyword>
<dbReference type="RefSeq" id="WP_036108686.1">
    <property type="nucleotide sequence ID" value="NZ_JAJA02000001.1"/>
</dbReference>
<dbReference type="InterPro" id="IPR051782">
    <property type="entry name" value="ABC_Transporter_VariousFunc"/>
</dbReference>
<evidence type="ECO:0000313" key="6">
    <source>
        <dbReference type="Proteomes" id="UP000023435"/>
    </source>
</evidence>
<keyword evidence="1" id="KW-0813">Transport</keyword>
<dbReference type="InterPro" id="IPR003439">
    <property type="entry name" value="ABC_transporter-like_ATP-bd"/>
</dbReference>
<keyword evidence="2" id="KW-0547">Nucleotide-binding</keyword>
<sequence length="222" mass="23718">MSKLVLDGIFKYYWNKPVLNNVSCRFAPGLTLLVGPSGAGKSTLLRLIATAEKPSSGRIVWNDEPLPGARDKLRQTLGYAPQAVDLPDDLSAREFAMHMAALKGLDLSAADLQFGAIAERIGLHADINRPIATFSGGMRRRLIFAQAMLGAPRVIALDEPTAELDRDTAQRVGALILERAAEAIVVMTTHLADELAPRAVNVLRVEAGVLGSDRAAGGQEVA</sequence>
<protein>
    <submittedName>
        <fullName evidence="5">ABC transporter ATP-binding protein</fullName>
    </submittedName>
</protein>
<name>A0A108U8E9_9GAMM</name>
<proteinExistence type="predicted"/>
<feature type="domain" description="ABC transporter" evidence="4">
    <location>
        <begin position="4"/>
        <end position="219"/>
    </location>
</feature>
<dbReference type="SMART" id="SM00382">
    <property type="entry name" value="AAA"/>
    <property type="match status" value="1"/>
</dbReference>
<evidence type="ECO:0000313" key="5">
    <source>
        <dbReference type="EMBL" id="KWS04466.1"/>
    </source>
</evidence>
<dbReference type="PANTHER" id="PTHR42939:SF1">
    <property type="entry name" value="ABC TRANSPORTER ATP-BINDING PROTEIN ALBC-RELATED"/>
    <property type="match status" value="1"/>
</dbReference>
<gene>
    <name evidence="5" type="ORF">AZ78_2015</name>
</gene>
<dbReference type="Gene3D" id="3.40.50.300">
    <property type="entry name" value="P-loop containing nucleotide triphosphate hydrolases"/>
    <property type="match status" value="1"/>
</dbReference>
<dbReference type="AlphaFoldDB" id="A0A108U8E9"/>
<dbReference type="EMBL" id="JAJA02000001">
    <property type="protein sequence ID" value="KWS04466.1"/>
    <property type="molecule type" value="Genomic_DNA"/>
</dbReference>
<dbReference type="Pfam" id="PF00005">
    <property type="entry name" value="ABC_tran"/>
    <property type="match status" value="1"/>
</dbReference>
<dbReference type="InterPro" id="IPR003593">
    <property type="entry name" value="AAA+_ATPase"/>
</dbReference>
<organism evidence="5 6">
    <name type="scientific">Lysobacter capsici AZ78</name>
    <dbReference type="NCBI Taxonomy" id="1444315"/>
    <lineage>
        <taxon>Bacteria</taxon>
        <taxon>Pseudomonadati</taxon>
        <taxon>Pseudomonadota</taxon>
        <taxon>Gammaproteobacteria</taxon>
        <taxon>Lysobacterales</taxon>
        <taxon>Lysobacteraceae</taxon>
        <taxon>Lysobacter</taxon>
    </lineage>
</organism>